<keyword evidence="1" id="KW-0378">Hydrolase</keyword>
<dbReference type="SUPFAM" id="SSF50249">
    <property type="entry name" value="Nucleic acid-binding proteins"/>
    <property type="match status" value="1"/>
</dbReference>
<evidence type="ECO:0000313" key="1">
    <source>
        <dbReference type="EMBL" id="PPJ74171.1"/>
    </source>
</evidence>
<dbReference type="Proteomes" id="UP000238153">
    <property type="component" value="Unassembled WGS sequence"/>
</dbReference>
<evidence type="ECO:0000313" key="2">
    <source>
        <dbReference type="Proteomes" id="UP000238153"/>
    </source>
</evidence>
<protein>
    <submittedName>
        <fullName evidence="1">ATP-dependent DNA helicase RecG</fullName>
    </submittedName>
</protein>
<keyword evidence="1" id="KW-0067">ATP-binding</keyword>
<feature type="non-terminal residue" evidence="1">
    <location>
        <position position="147"/>
    </location>
</feature>
<name>A0A7Z1N2Y0_STAHA</name>
<dbReference type="AlphaFoldDB" id="A0A7Z1N2Y0"/>
<comment type="caution">
    <text evidence="1">The sequence shown here is derived from an EMBL/GenBank/DDBJ whole genome shotgun (WGS) entry which is preliminary data.</text>
</comment>
<proteinExistence type="predicted"/>
<reference evidence="1 2" key="1">
    <citation type="submission" date="2017-11" db="EMBL/GenBank/DDBJ databases">
        <authorList>
            <person name="Founou R.C."/>
            <person name="Founou L."/>
            <person name="Allam M."/>
            <person name="Ismail A."/>
            <person name="Essack S.Y."/>
        </authorList>
    </citation>
    <scope>NUCLEOTIDE SEQUENCE [LARGE SCALE GENOMIC DNA]</scope>
    <source>
        <strain evidence="1 2">G811N2B1</strain>
    </source>
</reference>
<sequence length="147" mass="15956">PDILNPLFAEISALKGIGPALARPLERLGLARAVDVAFHLPVNYVDRKLIDELDMADAGKVIGIMLTPVDYRASGNARAPFRVQAVDAHGNAVSLVYFGRNSAWPRKLLPLNEAKFVSGKLEAYGDNLQMVHPDYVLPPEEADTVPA</sequence>
<dbReference type="GO" id="GO:0004386">
    <property type="term" value="F:helicase activity"/>
    <property type="evidence" value="ECO:0007669"/>
    <property type="project" value="UniProtKB-KW"/>
</dbReference>
<organism evidence="1 2">
    <name type="scientific">Staphylococcus haemolyticus</name>
    <dbReference type="NCBI Taxonomy" id="1283"/>
    <lineage>
        <taxon>Bacteria</taxon>
        <taxon>Bacillati</taxon>
        <taxon>Bacillota</taxon>
        <taxon>Bacilli</taxon>
        <taxon>Bacillales</taxon>
        <taxon>Staphylococcaceae</taxon>
        <taxon>Staphylococcus</taxon>
    </lineage>
</organism>
<dbReference type="CDD" id="cd04488">
    <property type="entry name" value="RecG_wedge_OBF"/>
    <property type="match status" value="1"/>
</dbReference>
<accession>A0A7Z1N2Y0</accession>
<feature type="non-terminal residue" evidence="1">
    <location>
        <position position="1"/>
    </location>
</feature>
<gene>
    <name evidence="1" type="ORF">CV019_08210</name>
</gene>
<dbReference type="EMBL" id="PGWX01000326">
    <property type="protein sequence ID" value="PPJ74171.1"/>
    <property type="molecule type" value="Genomic_DNA"/>
</dbReference>
<keyword evidence="1" id="KW-0547">Nucleotide-binding</keyword>
<dbReference type="InterPro" id="IPR012340">
    <property type="entry name" value="NA-bd_OB-fold"/>
</dbReference>
<keyword evidence="1" id="KW-0347">Helicase</keyword>